<dbReference type="AntiFam" id="ANF00261">
    <property type="entry name" value="Protein of unknown function (DUF1534)"/>
</dbReference>
<name>A0AAJ4BH71_PSESX</name>
<feature type="region of interest" description="Disordered" evidence="1">
    <location>
        <begin position="1"/>
        <end position="24"/>
    </location>
</feature>
<sequence>MFQRGNALRDAQRHRSASRRSVRT</sequence>
<protein>
    <submittedName>
        <fullName evidence="2">DUF1534 domain-containing protein</fullName>
    </submittedName>
</protein>
<dbReference type="EMBL" id="CP047267">
    <property type="protein sequence ID" value="QHF11090.1"/>
    <property type="molecule type" value="Genomic_DNA"/>
</dbReference>
<gene>
    <name evidence="2" type="ORF">N026_12700</name>
</gene>
<evidence type="ECO:0000313" key="3">
    <source>
        <dbReference type="Proteomes" id="UP000464688"/>
    </source>
</evidence>
<evidence type="ECO:0000313" key="2">
    <source>
        <dbReference type="EMBL" id="QHF11090.1"/>
    </source>
</evidence>
<reference evidence="2 3" key="1">
    <citation type="journal article" date="2014" name="Genome Announc.">
        <title>Draft Genome Sequences of a Phylogenetically Diverse Suite of Pseudomonas syringae Strains from Multiple Source Populations.</title>
        <authorList>
            <person name="Baltrus D.A."/>
            <person name="Yourstone S."/>
            <person name="Lind A."/>
            <person name="Guilbaud C."/>
            <person name="Sands D.C."/>
            <person name="Jones C.D."/>
            <person name="Morris C.E."/>
            <person name="Dangl J.L."/>
        </authorList>
    </citation>
    <scope>NUCLEOTIDE SEQUENCE [LARGE SCALE GENOMIC DNA]</scope>
    <source>
        <strain evidence="2 3">UB303</strain>
    </source>
</reference>
<feature type="compositionally biased region" description="Basic residues" evidence="1">
    <location>
        <begin position="12"/>
        <end position="24"/>
    </location>
</feature>
<organism evidence="2 3">
    <name type="scientific">Pseudomonas syringae UB303</name>
    <dbReference type="NCBI Taxonomy" id="1357287"/>
    <lineage>
        <taxon>Bacteria</taxon>
        <taxon>Pseudomonadati</taxon>
        <taxon>Pseudomonadota</taxon>
        <taxon>Gammaproteobacteria</taxon>
        <taxon>Pseudomonadales</taxon>
        <taxon>Pseudomonadaceae</taxon>
        <taxon>Pseudomonas</taxon>
        <taxon>Pseudomonas syringae</taxon>
    </lineage>
</organism>
<evidence type="ECO:0000256" key="1">
    <source>
        <dbReference type="SAM" id="MobiDB-lite"/>
    </source>
</evidence>
<proteinExistence type="predicted"/>
<dbReference type="Proteomes" id="UP000464688">
    <property type="component" value="Chromosome"/>
</dbReference>
<accession>A0AAJ4BH71</accession>
<dbReference type="AlphaFoldDB" id="A0AAJ4BH71"/>